<gene>
    <name evidence="2" type="ORF">IRY30_05865</name>
</gene>
<dbReference type="RefSeq" id="WP_194556597.1">
    <property type="nucleotide sequence ID" value="NZ_JADKMY010000001.1"/>
</dbReference>
<keyword evidence="3" id="KW-1185">Reference proteome</keyword>
<reference evidence="2 3" key="1">
    <citation type="submission" date="2020-10" db="EMBL/GenBank/DDBJ databases">
        <title>Novel species in genus Corynebacterium.</title>
        <authorList>
            <person name="Zhang G."/>
        </authorList>
    </citation>
    <scope>NUCLEOTIDE SEQUENCE [LARGE SCALE GENOMIC DNA]</scope>
    <source>
        <strain evidence="2 3">DSM 45110</strain>
    </source>
</reference>
<dbReference type="InterPro" id="IPR018960">
    <property type="entry name" value="DUF1990"/>
</dbReference>
<proteinExistence type="predicted"/>
<evidence type="ECO:0000259" key="1">
    <source>
        <dbReference type="Pfam" id="PF09348"/>
    </source>
</evidence>
<evidence type="ECO:0000313" key="3">
    <source>
        <dbReference type="Proteomes" id="UP000635902"/>
    </source>
</evidence>
<organism evidence="2 3">
    <name type="scientific">Corynebacterium suicordis DSM 45110</name>
    <dbReference type="NCBI Taxonomy" id="1121369"/>
    <lineage>
        <taxon>Bacteria</taxon>
        <taxon>Bacillati</taxon>
        <taxon>Actinomycetota</taxon>
        <taxon>Actinomycetes</taxon>
        <taxon>Mycobacteriales</taxon>
        <taxon>Corynebacteriaceae</taxon>
        <taxon>Corynebacterium</taxon>
    </lineage>
</organism>
<name>A0ABR9ZJJ8_9CORY</name>
<dbReference type="PANTHER" id="PTHR34202:SF1">
    <property type="entry name" value="UPF0548 PROTEIN"/>
    <property type="match status" value="1"/>
</dbReference>
<dbReference type="InterPro" id="IPR014457">
    <property type="entry name" value="UCP010260"/>
</dbReference>
<dbReference type="Pfam" id="PF09348">
    <property type="entry name" value="DUF1990"/>
    <property type="match status" value="1"/>
</dbReference>
<dbReference type="PANTHER" id="PTHR34202">
    <property type="entry name" value="UPF0548 PROTEIN"/>
    <property type="match status" value="1"/>
</dbReference>
<sequence length="190" mass="21095">MRPAELTYPASLRLLTLDVARGLSFSDATLPPSWNRTDYREVIGHGEREFRTAAYRLLSWRAHFSAGVRVSMERNGFVEGSSVGGAAVGDKVCVHFGPTRSPCLVIHRELTPTRAVVIYGTLPGHVERGEEAFIVEMDSQGVVTGRCVAFSQHAWWLAKLGSPLARLTQLWITRRYVRGMRPVSGRMQAA</sequence>
<feature type="domain" description="DUF1990" evidence="1">
    <location>
        <begin position="27"/>
        <end position="178"/>
    </location>
</feature>
<dbReference type="Proteomes" id="UP000635902">
    <property type="component" value="Unassembled WGS sequence"/>
</dbReference>
<comment type="caution">
    <text evidence="2">The sequence shown here is derived from an EMBL/GenBank/DDBJ whole genome shotgun (WGS) entry which is preliminary data.</text>
</comment>
<evidence type="ECO:0000313" key="2">
    <source>
        <dbReference type="EMBL" id="MBF4553607.1"/>
    </source>
</evidence>
<accession>A0ABR9ZJJ8</accession>
<dbReference type="PIRSF" id="PIRSF010260">
    <property type="entry name" value="UCP010260"/>
    <property type="match status" value="1"/>
</dbReference>
<protein>
    <submittedName>
        <fullName evidence="2">DUF1990 domain-containing protein</fullName>
    </submittedName>
</protein>
<dbReference type="EMBL" id="JADKMY010000001">
    <property type="protein sequence ID" value="MBF4553607.1"/>
    <property type="molecule type" value="Genomic_DNA"/>
</dbReference>